<feature type="compositionally biased region" description="Polar residues" evidence="4">
    <location>
        <begin position="551"/>
        <end position="567"/>
    </location>
</feature>
<feature type="region of interest" description="Disordered" evidence="4">
    <location>
        <begin position="1"/>
        <end position="23"/>
    </location>
</feature>
<dbReference type="GO" id="GO:0015631">
    <property type="term" value="F:tubulin binding"/>
    <property type="evidence" value="ECO:0007669"/>
    <property type="project" value="TreeGrafter"/>
</dbReference>
<keyword evidence="2" id="KW-0547">Nucleotide-binding</keyword>
<dbReference type="Pfam" id="PF03133">
    <property type="entry name" value="TTL"/>
    <property type="match status" value="1"/>
</dbReference>
<dbReference type="GO" id="GO:0036064">
    <property type="term" value="C:ciliary basal body"/>
    <property type="evidence" value="ECO:0007669"/>
    <property type="project" value="TreeGrafter"/>
</dbReference>
<evidence type="ECO:0000256" key="3">
    <source>
        <dbReference type="ARBA" id="ARBA00022840"/>
    </source>
</evidence>
<dbReference type="GO" id="GO:0000226">
    <property type="term" value="P:microtubule cytoskeleton organization"/>
    <property type="evidence" value="ECO:0007669"/>
    <property type="project" value="TreeGrafter"/>
</dbReference>
<dbReference type="SUPFAM" id="SSF56059">
    <property type="entry name" value="Glutathione synthetase ATP-binding domain-like"/>
    <property type="match status" value="1"/>
</dbReference>
<sequence length="692" mass="78617">MVTPSLANPYAGKSKENKGTASQEHLVLVSNRTKGEGATSATKTRTTTKKKKKYQIAVNLSNCKYDVVREVIRKKGWVEVDEEADWQLCWTDTSVGLERLLKLTKTQKINHFSGMLEICRKKSLCRNIENMSKKCDKEYNFVPRSFMLPEGLDDLLAYVGQKNRKGKKPTTFILKPDNGCQGKGIRLLQTTKDVHNAVEYCENQKAVVQHYIHRPFLINDLKFDLRVYALVTCCDPLRIFLYDEGLVRFCTEKYQAPRQDNLNIACMHLTNYAVNKHNVNFEAEGSSMDSLEGSKWSLRTLKEWMESNGHDWDKIWDDIGDMVVKTVVSIQPILSYFYQSAFPIDNDGLSCFEILGLDVMLDNKCKPWLIEVNHSPSFNTDTELDLDVKEGLISDSINLIQLSASRIKKAKAEDKRACKERLYSSRSYSARKITREEAQKKRREAICSLEKYEGKNKGRFTRLLPAPSCEEKQQKYDRLLEIATQNFKESFHFKIGTTLERFKLAAVEKSAARDAKEAAKNAMTKRKKTPRRPSQISDKTIARLHQDLRNPRSSRGRQVSTQPSNLGPSKKGEAERIAMMLERLPPGLAGHTGAVYGREYLDVVQRTSRQGLDYSASYTGGYASKGHSRSNSFTKKEFPQFRDIIPNALYKDDFNLKYRTDGLGGLGGLKDANGYNSLTNLSISGTNLGTRI</sequence>
<dbReference type="Gene3D" id="3.30.470.20">
    <property type="entry name" value="ATP-grasp fold, B domain"/>
    <property type="match status" value="1"/>
</dbReference>
<accession>A0AAX4P7H4</accession>
<feature type="region of interest" description="Disordered" evidence="4">
    <location>
        <begin position="516"/>
        <end position="572"/>
    </location>
</feature>
<proteinExistence type="predicted"/>
<dbReference type="GO" id="GO:0070740">
    <property type="term" value="F:tubulin-glutamic acid ligase activity"/>
    <property type="evidence" value="ECO:0007669"/>
    <property type="project" value="TreeGrafter"/>
</dbReference>
<feature type="compositionally biased region" description="Basic and acidic residues" evidence="4">
    <location>
        <begin position="540"/>
        <end position="550"/>
    </location>
</feature>
<evidence type="ECO:0000256" key="2">
    <source>
        <dbReference type="ARBA" id="ARBA00022741"/>
    </source>
</evidence>
<dbReference type="InterPro" id="IPR004344">
    <property type="entry name" value="TTL/TTLL_fam"/>
</dbReference>
<dbReference type="Proteomes" id="UP001472866">
    <property type="component" value="Chromosome 05"/>
</dbReference>
<evidence type="ECO:0000313" key="6">
    <source>
        <dbReference type="Proteomes" id="UP001472866"/>
    </source>
</evidence>
<dbReference type="EMBL" id="CP151505">
    <property type="protein sequence ID" value="WZN62272.1"/>
    <property type="molecule type" value="Genomic_DNA"/>
</dbReference>
<dbReference type="GO" id="GO:0005524">
    <property type="term" value="F:ATP binding"/>
    <property type="evidence" value="ECO:0007669"/>
    <property type="project" value="UniProtKB-KW"/>
</dbReference>
<protein>
    <submittedName>
        <fullName evidence="5">Tubulin-tyrosine ligase/tubulin polyglutamylase</fullName>
    </submittedName>
</protein>
<evidence type="ECO:0000256" key="4">
    <source>
        <dbReference type="SAM" id="MobiDB-lite"/>
    </source>
</evidence>
<evidence type="ECO:0000313" key="5">
    <source>
        <dbReference type="EMBL" id="WZN62272.1"/>
    </source>
</evidence>
<reference evidence="5 6" key="1">
    <citation type="submission" date="2024-03" db="EMBL/GenBank/DDBJ databases">
        <title>Complete genome sequence of the green alga Chloropicon roscoffensis RCC1871.</title>
        <authorList>
            <person name="Lemieux C."/>
            <person name="Pombert J.-F."/>
            <person name="Otis C."/>
            <person name="Turmel M."/>
        </authorList>
    </citation>
    <scope>NUCLEOTIDE SEQUENCE [LARGE SCALE GENOMIC DNA]</scope>
    <source>
        <strain evidence="5 6">RCC1871</strain>
    </source>
</reference>
<dbReference type="PANTHER" id="PTHR12241">
    <property type="entry name" value="TUBULIN POLYGLUTAMYLASE"/>
    <property type="match status" value="1"/>
</dbReference>
<dbReference type="PROSITE" id="PS51221">
    <property type="entry name" value="TTL"/>
    <property type="match status" value="1"/>
</dbReference>
<keyword evidence="3" id="KW-0067">ATP-binding</keyword>
<evidence type="ECO:0000256" key="1">
    <source>
        <dbReference type="ARBA" id="ARBA00022598"/>
    </source>
</evidence>
<dbReference type="PANTHER" id="PTHR12241:SF147">
    <property type="entry name" value="TUBULIN POLYGLUTAMYLASE TTLL7"/>
    <property type="match status" value="1"/>
</dbReference>
<name>A0AAX4P7H4_9CHLO</name>
<organism evidence="5 6">
    <name type="scientific">Chloropicon roscoffensis</name>
    <dbReference type="NCBI Taxonomy" id="1461544"/>
    <lineage>
        <taxon>Eukaryota</taxon>
        <taxon>Viridiplantae</taxon>
        <taxon>Chlorophyta</taxon>
        <taxon>Chloropicophyceae</taxon>
        <taxon>Chloropicales</taxon>
        <taxon>Chloropicaceae</taxon>
        <taxon>Chloropicon</taxon>
    </lineage>
</organism>
<dbReference type="AlphaFoldDB" id="A0AAX4P7H4"/>
<keyword evidence="1 5" id="KW-0436">Ligase</keyword>
<keyword evidence="6" id="KW-1185">Reference proteome</keyword>
<gene>
    <name evidence="5" type="ORF">HKI87_05g38080</name>
</gene>